<evidence type="ECO:0000313" key="3">
    <source>
        <dbReference type="EMBL" id="WAS99377.1"/>
    </source>
</evidence>
<keyword evidence="1 3" id="KW-0489">Methyltransferase</keyword>
<dbReference type="PIRSF" id="PIRSF028177">
    <property type="entry name" value="Polyketide_synth_Omtfrase_TcmP"/>
    <property type="match status" value="1"/>
</dbReference>
<dbReference type="EMBL" id="CP114040">
    <property type="protein sequence ID" value="WAS99377.1"/>
    <property type="molecule type" value="Genomic_DNA"/>
</dbReference>
<gene>
    <name evidence="3" type="ORF">O0S08_24885</name>
</gene>
<evidence type="ECO:0000313" key="4">
    <source>
        <dbReference type="Proteomes" id="UP001164459"/>
    </source>
</evidence>
<dbReference type="PANTHER" id="PTHR43619:SF2">
    <property type="entry name" value="S-ADENOSYL-L-METHIONINE-DEPENDENT METHYLTRANSFERASES SUPERFAMILY PROTEIN"/>
    <property type="match status" value="1"/>
</dbReference>
<evidence type="ECO:0000256" key="2">
    <source>
        <dbReference type="ARBA" id="ARBA00022679"/>
    </source>
</evidence>
<accession>A0ABY7HJZ3</accession>
<dbReference type="Proteomes" id="UP001164459">
    <property type="component" value="Chromosome"/>
</dbReference>
<dbReference type="GO" id="GO:0008168">
    <property type="term" value="F:methyltransferase activity"/>
    <property type="evidence" value="ECO:0007669"/>
    <property type="project" value="UniProtKB-KW"/>
</dbReference>
<organism evidence="3 4">
    <name type="scientific">Nannocystis punicea</name>
    <dbReference type="NCBI Taxonomy" id="2995304"/>
    <lineage>
        <taxon>Bacteria</taxon>
        <taxon>Pseudomonadati</taxon>
        <taxon>Myxococcota</taxon>
        <taxon>Polyangia</taxon>
        <taxon>Nannocystales</taxon>
        <taxon>Nannocystaceae</taxon>
        <taxon>Nannocystis</taxon>
    </lineage>
</organism>
<dbReference type="RefSeq" id="WP_269041738.1">
    <property type="nucleotide sequence ID" value="NZ_CP114040.1"/>
</dbReference>
<dbReference type="InterPro" id="IPR016874">
    <property type="entry name" value="TcmP-like"/>
</dbReference>
<keyword evidence="4" id="KW-1185">Reference proteome</keyword>
<evidence type="ECO:0000256" key="1">
    <source>
        <dbReference type="ARBA" id="ARBA00022603"/>
    </source>
</evidence>
<protein>
    <submittedName>
        <fullName evidence="3">Class I SAM-dependent methyltransferase</fullName>
    </submittedName>
</protein>
<dbReference type="GO" id="GO:0032259">
    <property type="term" value="P:methylation"/>
    <property type="evidence" value="ECO:0007669"/>
    <property type="project" value="UniProtKB-KW"/>
</dbReference>
<dbReference type="InterPro" id="IPR007213">
    <property type="entry name" value="Ppm1/Ppm2/Tcmp"/>
</dbReference>
<dbReference type="Pfam" id="PF04072">
    <property type="entry name" value="LCM"/>
    <property type="match status" value="1"/>
</dbReference>
<dbReference type="InterPro" id="IPR029063">
    <property type="entry name" value="SAM-dependent_MTases_sf"/>
</dbReference>
<name>A0ABY7HJZ3_9BACT</name>
<sequence length="278" mass="31676">MTTEKVTLTAEKETLLITLAAKAGESRLPDSLLHDEQAARAVERIDYDFSRLKVDRNLMIGVSMRAHIFDGWTRDFLSRHPRATVVHMGCGLDTRVFRVDPGPAVRWIDVDYPEVIALRERLYPAREGYSMIATSVTAPGWIETIPADRPTLILAEGLMMYVGVEEAPRLIGRLLEKFEKNGGELAFDGFSKRGARMILRHQAVKATGASMHWTIEDPHSLEREFSRLRLIDDYHAYDPKGYDPRQVARLSWAARVAVRLFTLIPALGRISRLLRYRF</sequence>
<proteinExistence type="predicted"/>
<dbReference type="PANTHER" id="PTHR43619">
    <property type="entry name" value="S-ADENOSYL-L-METHIONINE-DEPENDENT METHYLTRANSFERASE YKTD-RELATED"/>
    <property type="match status" value="1"/>
</dbReference>
<reference evidence="3" key="1">
    <citation type="submission" date="2022-11" db="EMBL/GenBank/DDBJ databases">
        <title>Minimal conservation of predation-associated metabolite biosynthetic gene clusters underscores biosynthetic potential of Myxococcota including descriptions for ten novel species: Archangium lansinium sp. nov., Myxococcus landrumus sp. nov., Nannocystis bai.</title>
        <authorList>
            <person name="Ahearne A."/>
            <person name="Stevens C."/>
            <person name="Dowd S."/>
        </authorList>
    </citation>
    <scope>NUCLEOTIDE SEQUENCE</scope>
    <source>
        <strain evidence="3">Fl3</strain>
    </source>
</reference>
<keyword evidence="2" id="KW-0808">Transferase</keyword>
<dbReference type="SUPFAM" id="SSF53335">
    <property type="entry name" value="S-adenosyl-L-methionine-dependent methyltransferases"/>
    <property type="match status" value="1"/>
</dbReference>
<dbReference type="Gene3D" id="3.40.50.150">
    <property type="entry name" value="Vaccinia Virus protein VP39"/>
    <property type="match status" value="1"/>
</dbReference>